<comment type="caution">
    <text evidence="2">The sequence shown here is derived from an EMBL/GenBank/DDBJ whole genome shotgun (WGS) entry which is preliminary data.</text>
</comment>
<reference evidence="2" key="1">
    <citation type="submission" date="2021-07" db="EMBL/GenBank/DDBJ databases">
        <authorList>
            <person name="Catto M.A."/>
            <person name="Jacobson A."/>
            <person name="Kennedy G."/>
            <person name="Labadie P."/>
            <person name="Hunt B.G."/>
            <person name="Srinivasan R."/>
        </authorList>
    </citation>
    <scope>NUCLEOTIDE SEQUENCE</scope>
    <source>
        <strain evidence="2">PL_HMW_Pooled</strain>
        <tissue evidence="2">Head</tissue>
    </source>
</reference>
<reference evidence="2" key="2">
    <citation type="journal article" date="2023" name="BMC Genomics">
        <title>Pest status, molecular evolution, and epigenetic factors derived from the genome assembly of Frankliniella fusca, a thysanopteran phytovirus vector.</title>
        <authorList>
            <person name="Catto M.A."/>
            <person name="Labadie P.E."/>
            <person name="Jacobson A.L."/>
            <person name="Kennedy G.G."/>
            <person name="Srinivasan R."/>
            <person name="Hunt B.G."/>
        </authorList>
    </citation>
    <scope>NUCLEOTIDE SEQUENCE</scope>
    <source>
        <strain evidence="2">PL_HMW_Pooled</strain>
    </source>
</reference>
<protein>
    <submittedName>
        <fullName evidence="2">2-succinyl-5-enolpyruvyl-6-hydroxy-3-cyclohexene-1-carboxylate synthase</fullName>
    </submittedName>
</protein>
<evidence type="ECO:0000313" key="2">
    <source>
        <dbReference type="EMBL" id="KAK3907392.1"/>
    </source>
</evidence>
<keyword evidence="3" id="KW-1185">Reference proteome</keyword>
<evidence type="ECO:0000313" key="3">
    <source>
        <dbReference type="Proteomes" id="UP001219518"/>
    </source>
</evidence>
<proteinExistence type="predicted"/>
<dbReference type="AlphaFoldDB" id="A0AAE1GQ41"/>
<feature type="region of interest" description="Disordered" evidence="1">
    <location>
        <begin position="22"/>
        <end position="51"/>
    </location>
</feature>
<name>A0AAE1GQ41_9NEOP</name>
<dbReference type="Proteomes" id="UP001219518">
    <property type="component" value="Unassembled WGS sequence"/>
</dbReference>
<evidence type="ECO:0000256" key="1">
    <source>
        <dbReference type="SAM" id="MobiDB-lite"/>
    </source>
</evidence>
<feature type="compositionally biased region" description="Basic and acidic residues" evidence="1">
    <location>
        <begin position="22"/>
        <end position="38"/>
    </location>
</feature>
<dbReference type="PANTHER" id="PTHR46113">
    <property type="entry name" value="SNAC DOMAIN-CONTAINING PROTEIN"/>
    <property type="match status" value="1"/>
</dbReference>
<gene>
    <name evidence="2" type="ORF">KUF71_018221</name>
</gene>
<accession>A0AAE1GQ41</accession>
<sequence length="564" mass="63478">MEQLQKDKARRQREERKIRKLVEEDARRRKAETEREVVQLHMSSSESDEEVVDDPLFMASPKRKRGRKCIITPEVVAAIDAAKLSSRCATKIIAAVSESVGVPVADTNLNHSSLWHARERNREETSKRIKASFTPDNVLTLHWDGKIVPSLSTKDSQDRQAIVVTGVTTSQLLGAVPVPNGKANEIVAAVMGQVSAWGITEQVKALSFDTTSVNTGWKNGAAVGIERALGKDLLWLPCRHHVFERVLEDVFHTVMGPSTGPEVGIFRVLQQKWASVDHQKFITYTTFTASKRALTADRDSIIKFCEEQITSGQPRDDYLEFLELVIIFLGGIPPAGVRFRPPGPIHSARWMAKAIYCLKMSLFRRELGLSSADATNLLHIAIFIIKVYVKGWFLAPHSISAPSNDLQFLKERILYEKVNMKVAKAAQNRFGCHLWYLSEELVGFSVFDESLDDAHREEIVQGILNREGTDDSPKKRKLDMRDVPKLVLGGFSTQNTLKFFEILGINTAFFQEPVSNWKNLDTYSNARIIVSKLAVINDHAERAVFGETREWFGIAGTLLYPFIY</sequence>
<organism evidence="2 3">
    <name type="scientific">Frankliniella fusca</name>
    <dbReference type="NCBI Taxonomy" id="407009"/>
    <lineage>
        <taxon>Eukaryota</taxon>
        <taxon>Metazoa</taxon>
        <taxon>Ecdysozoa</taxon>
        <taxon>Arthropoda</taxon>
        <taxon>Hexapoda</taxon>
        <taxon>Insecta</taxon>
        <taxon>Pterygota</taxon>
        <taxon>Neoptera</taxon>
        <taxon>Paraneoptera</taxon>
        <taxon>Thysanoptera</taxon>
        <taxon>Terebrantia</taxon>
        <taxon>Thripoidea</taxon>
        <taxon>Thripidae</taxon>
        <taxon>Frankliniella</taxon>
    </lineage>
</organism>
<dbReference type="EMBL" id="JAHWGI010000010">
    <property type="protein sequence ID" value="KAK3907392.1"/>
    <property type="molecule type" value="Genomic_DNA"/>
</dbReference>
<dbReference type="CDD" id="cd22249">
    <property type="entry name" value="UDM1_RNF168_RNF169-like"/>
    <property type="match status" value="1"/>
</dbReference>
<dbReference type="PANTHER" id="PTHR46113:SF1">
    <property type="entry name" value="PEPTIDASE M17 LEUCYL AMINOPEPTIDASE N-TERMINAL DOMAIN-CONTAINING PROTEIN"/>
    <property type="match status" value="1"/>
</dbReference>